<name>A0A9Q0ZXF7_SALVM</name>
<dbReference type="AlphaFoldDB" id="A0A9Q0ZXF7"/>
<reference evidence="1" key="1">
    <citation type="submission" date="2022-11" db="EMBL/GenBank/DDBJ databases">
        <authorList>
            <person name="Hyden B.L."/>
            <person name="Feng K."/>
            <person name="Yates T."/>
            <person name="Jawdy S."/>
            <person name="Smart L.B."/>
            <person name="Muchero W."/>
        </authorList>
    </citation>
    <scope>NUCLEOTIDE SEQUENCE</scope>
    <source>
        <tissue evidence="1">Shoot tip</tissue>
    </source>
</reference>
<accession>A0A9Q0ZXF7</accession>
<organism evidence="1 2">
    <name type="scientific">Salix viminalis</name>
    <name type="common">Common osier</name>
    <name type="synonym">Basket willow</name>
    <dbReference type="NCBI Taxonomy" id="40686"/>
    <lineage>
        <taxon>Eukaryota</taxon>
        <taxon>Viridiplantae</taxon>
        <taxon>Streptophyta</taxon>
        <taxon>Embryophyta</taxon>
        <taxon>Tracheophyta</taxon>
        <taxon>Spermatophyta</taxon>
        <taxon>Magnoliopsida</taxon>
        <taxon>eudicotyledons</taxon>
        <taxon>Gunneridae</taxon>
        <taxon>Pentapetalae</taxon>
        <taxon>rosids</taxon>
        <taxon>fabids</taxon>
        <taxon>Malpighiales</taxon>
        <taxon>Salicaceae</taxon>
        <taxon>Saliceae</taxon>
        <taxon>Salix</taxon>
    </lineage>
</organism>
<evidence type="ECO:0000313" key="2">
    <source>
        <dbReference type="Proteomes" id="UP001151529"/>
    </source>
</evidence>
<dbReference type="EMBL" id="JAPFFL010000001">
    <property type="protein sequence ID" value="KAJ6750344.1"/>
    <property type="molecule type" value="Genomic_DNA"/>
</dbReference>
<reference evidence="1" key="2">
    <citation type="journal article" date="2023" name="Int. J. Mol. Sci.">
        <title>De Novo Assembly and Annotation of 11 Diverse Shrub Willow (Salix) Genomes Reveals Novel Gene Organization in Sex-Linked Regions.</title>
        <authorList>
            <person name="Hyden B."/>
            <person name="Feng K."/>
            <person name="Yates T.B."/>
            <person name="Jawdy S."/>
            <person name="Cereghino C."/>
            <person name="Smart L.B."/>
            <person name="Muchero W."/>
        </authorList>
    </citation>
    <scope>NUCLEOTIDE SEQUENCE [LARGE SCALE GENOMIC DNA]</scope>
    <source>
        <tissue evidence="1">Shoot tip</tissue>
    </source>
</reference>
<sequence>MIRSPSTRSSICDKGSIAECMAEEDGEEFEWWWWWWWWWWKKREEDGGGEGSRKWGLVYLALGGWAAQVNRIGKMGMGMRMEMGRDSGG</sequence>
<proteinExistence type="predicted"/>
<comment type="caution">
    <text evidence="1">The sequence shown here is derived from an EMBL/GenBank/DDBJ whole genome shotgun (WGS) entry which is preliminary data.</text>
</comment>
<protein>
    <submittedName>
        <fullName evidence="1">Uncharacterized protein</fullName>
    </submittedName>
</protein>
<keyword evidence="2" id="KW-1185">Reference proteome</keyword>
<dbReference type="Proteomes" id="UP001151529">
    <property type="component" value="Chromosome 16"/>
</dbReference>
<gene>
    <name evidence="1" type="ORF">OIU85_000928</name>
</gene>
<evidence type="ECO:0000313" key="1">
    <source>
        <dbReference type="EMBL" id="KAJ6750344.1"/>
    </source>
</evidence>